<evidence type="ECO:0000313" key="2">
    <source>
        <dbReference type="EMBL" id="MBM7809676.1"/>
    </source>
</evidence>
<accession>A0A8T8HZG4</accession>
<dbReference type="EMBL" id="CP072788">
    <property type="protein sequence ID" value="QTR03975.1"/>
    <property type="molecule type" value="Genomic_DNA"/>
</dbReference>
<dbReference type="AlphaFoldDB" id="A0A8T8HZG4"/>
<evidence type="ECO:0000256" key="1">
    <source>
        <dbReference type="SAM" id="MobiDB-lite"/>
    </source>
</evidence>
<protein>
    <submittedName>
        <fullName evidence="3">Uncharacterized protein</fullName>
    </submittedName>
</protein>
<feature type="region of interest" description="Disordered" evidence="1">
    <location>
        <begin position="93"/>
        <end position="112"/>
    </location>
</feature>
<gene>
    <name evidence="3" type="ORF">J7S33_02855</name>
    <name evidence="2" type="ORF">JOE68_000541</name>
</gene>
<evidence type="ECO:0000313" key="3">
    <source>
        <dbReference type="EMBL" id="QTR03975.1"/>
    </source>
</evidence>
<evidence type="ECO:0000313" key="4">
    <source>
        <dbReference type="Proteomes" id="UP000671828"/>
    </source>
</evidence>
<sequence length="159" mass="17450">MPVVLRRTAEVFVDASTVDLVGESLVAEFEPDWDVDGLAEADPDGEGVRVRCGRETGTVSVTCELWDRRPPLRTAPWQDVAEVSARWTSPYLDFGTTSREEPAHRLPVPTPGSYRFRVHGAHRDGDDPRETYLVQLWAAPPEEPASLKSTSGPAAGPRA</sequence>
<name>A0A8T8HZG4_9PSEU</name>
<reference evidence="2 5" key="1">
    <citation type="submission" date="2021-01" db="EMBL/GenBank/DDBJ databases">
        <title>Sequencing the genomes of 1000 actinobacteria strains.</title>
        <authorList>
            <person name="Klenk H.-P."/>
        </authorList>
    </citation>
    <scope>NUCLEOTIDE SEQUENCE [LARGE SCALE GENOMIC DNA]</scope>
    <source>
        <strain evidence="2 5">DSM 44581</strain>
    </source>
</reference>
<proteinExistence type="predicted"/>
<dbReference type="RefSeq" id="WP_204840759.1">
    <property type="nucleotide sequence ID" value="NZ_JAFBCL010000001.1"/>
</dbReference>
<dbReference type="EMBL" id="JAFBCL010000001">
    <property type="protein sequence ID" value="MBM7809676.1"/>
    <property type="molecule type" value="Genomic_DNA"/>
</dbReference>
<dbReference type="Proteomes" id="UP001195724">
    <property type="component" value="Unassembled WGS sequence"/>
</dbReference>
<evidence type="ECO:0000313" key="5">
    <source>
        <dbReference type="Proteomes" id="UP001195724"/>
    </source>
</evidence>
<feature type="region of interest" description="Disordered" evidence="1">
    <location>
        <begin position="138"/>
        <end position="159"/>
    </location>
</feature>
<keyword evidence="5" id="KW-1185">Reference proteome</keyword>
<dbReference type="Proteomes" id="UP000671828">
    <property type="component" value="Chromosome"/>
</dbReference>
<reference evidence="3" key="2">
    <citation type="submission" date="2021-04" db="EMBL/GenBank/DDBJ databases">
        <title>Saccharothrix algeriensis WGS.</title>
        <authorList>
            <person name="Stuskova K."/>
            <person name="Hakalova E."/>
            <person name="Tebbal A.B."/>
            <person name="Eichmeier A."/>
        </authorList>
    </citation>
    <scope>NUCLEOTIDE SEQUENCE</scope>
    <source>
        <strain evidence="3">NRRL B-24137</strain>
    </source>
</reference>
<organism evidence="3 4">
    <name type="scientific">Saccharothrix algeriensis</name>
    <dbReference type="NCBI Taxonomy" id="173560"/>
    <lineage>
        <taxon>Bacteria</taxon>
        <taxon>Bacillati</taxon>
        <taxon>Actinomycetota</taxon>
        <taxon>Actinomycetes</taxon>
        <taxon>Pseudonocardiales</taxon>
        <taxon>Pseudonocardiaceae</taxon>
        <taxon>Saccharothrix</taxon>
    </lineage>
</organism>